<feature type="compositionally biased region" description="Low complexity" evidence="1">
    <location>
        <begin position="161"/>
        <end position="175"/>
    </location>
</feature>
<feature type="compositionally biased region" description="Low complexity" evidence="1">
    <location>
        <begin position="200"/>
        <end position="211"/>
    </location>
</feature>
<dbReference type="AlphaFoldDB" id="A0A151SXE0"/>
<dbReference type="Gramene" id="C.cajan_14464.t">
    <property type="protein sequence ID" value="C.cajan_14464.t.cds1"/>
    <property type="gene ID" value="C.cajan_14464"/>
</dbReference>
<feature type="compositionally biased region" description="Polar residues" evidence="1">
    <location>
        <begin position="188"/>
        <end position="199"/>
    </location>
</feature>
<feature type="region of interest" description="Disordered" evidence="1">
    <location>
        <begin position="84"/>
        <end position="119"/>
    </location>
</feature>
<reference evidence="2 3" key="1">
    <citation type="journal article" date="2012" name="Nat. Biotechnol.">
        <title>Draft genome sequence of pigeonpea (Cajanus cajan), an orphan legume crop of resource-poor farmers.</title>
        <authorList>
            <person name="Varshney R.K."/>
            <person name="Chen W."/>
            <person name="Li Y."/>
            <person name="Bharti A.K."/>
            <person name="Saxena R.K."/>
            <person name="Schlueter J.A."/>
            <person name="Donoghue M.T."/>
            <person name="Azam S."/>
            <person name="Fan G."/>
            <person name="Whaley A.M."/>
            <person name="Farmer A.D."/>
            <person name="Sheridan J."/>
            <person name="Iwata A."/>
            <person name="Tuteja R."/>
            <person name="Penmetsa R.V."/>
            <person name="Wu W."/>
            <person name="Upadhyaya H.D."/>
            <person name="Yang S.P."/>
            <person name="Shah T."/>
            <person name="Saxena K.B."/>
            <person name="Michael T."/>
            <person name="McCombie W.R."/>
            <person name="Yang B."/>
            <person name="Zhang G."/>
            <person name="Yang H."/>
            <person name="Wang J."/>
            <person name="Spillane C."/>
            <person name="Cook D.R."/>
            <person name="May G.D."/>
            <person name="Xu X."/>
            <person name="Jackson S.A."/>
        </authorList>
    </citation>
    <scope>NUCLEOTIDE SEQUENCE [LARGE SCALE GENOMIC DNA]</scope>
    <source>
        <strain evidence="3">cv. Asha</strain>
    </source>
</reference>
<evidence type="ECO:0000256" key="1">
    <source>
        <dbReference type="SAM" id="MobiDB-lite"/>
    </source>
</evidence>
<dbReference type="OrthoDB" id="1621429at2759"/>
<name>A0A151SXE0_CAJCA</name>
<dbReference type="PANTHER" id="PTHR36757:SF1">
    <property type="entry name" value="GENOME ASSEMBLY, CHROMOSOME: A04"/>
    <property type="match status" value="1"/>
</dbReference>
<evidence type="ECO:0000313" key="2">
    <source>
        <dbReference type="EMBL" id="KYP59458.1"/>
    </source>
</evidence>
<gene>
    <name evidence="2" type="ORF">KK1_014894</name>
</gene>
<evidence type="ECO:0000313" key="3">
    <source>
        <dbReference type="Proteomes" id="UP000075243"/>
    </source>
</evidence>
<dbReference type="Proteomes" id="UP000075243">
    <property type="component" value="Chromosome 10"/>
</dbReference>
<accession>A0A151SXE0</accession>
<dbReference type="OMA" id="GHRRSFC"/>
<proteinExistence type="predicted"/>
<dbReference type="EMBL" id="CM003612">
    <property type="protein sequence ID" value="KYP59458.1"/>
    <property type="molecule type" value="Genomic_DNA"/>
</dbReference>
<protein>
    <submittedName>
        <fullName evidence="2">Uncharacterized protein</fullName>
    </submittedName>
</protein>
<organism evidence="2 3">
    <name type="scientific">Cajanus cajan</name>
    <name type="common">Pigeon pea</name>
    <name type="synonym">Cajanus indicus</name>
    <dbReference type="NCBI Taxonomy" id="3821"/>
    <lineage>
        <taxon>Eukaryota</taxon>
        <taxon>Viridiplantae</taxon>
        <taxon>Streptophyta</taxon>
        <taxon>Embryophyta</taxon>
        <taxon>Tracheophyta</taxon>
        <taxon>Spermatophyta</taxon>
        <taxon>Magnoliopsida</taxon>
        <taxon>eudicotyledons</taxon>
        <taxon>Gunneridae</taxon>
        <taxon>Pentapetalae</taxon>
        <taxon>rosids</taxon>
        <taxon>fabids</taxon>
        <taxon>Fabales</taxon>
        <taxon>Fabaceae</taxon>
        <taxon>Papilionoideae</taxon>
        <taxon>50 kb inversion clade</taxon>
        <taxon>NPAAA clade</taxon>
        <taxon>indigoferoid/millettioid clade</taxon>
        <taxon>Phaseoleae</taxon>
        <taxon>Cajanus</taxon>
    </lineage>
</organism>
<dbReference type="PANTHER" id="PTHR36757">
    <property type="entry name" value="BNAANNG22500D PROTEIN"/>
    <property type="match status" value="1"/>
</dbReference>
<sequence length="268" mass="29427">MAVDLCSENCGVSSSSVSPRISFSHDFSQSDVIPVEQLPFRSNSSGLNNSTIDFDFCVSESFELESSSADELFSQGRILPTEVKRKSVPTKQTSAPLAPKSLLPPPHAGASTTKNLKKESHKETKYLHDEVYEKQSSKSFWSFKRSSSCGSGHRRSFCPLPLLSRSNSTGSSTPSVKRNSISKEGVSVSVNNIKPNSQKHSSSTRLTHSHSFVPNGYHHQKPPLNYKSHHGSYGNSVRVNPVLNVPPANLFGLASIFSNNRDKSKRQF</sequence>
<keyword evidence="3" id="KW-1185">Reference proteome</keyword>
<feature type="region of interest" description="Disordered" evidence="1">
    <location>
        <begin position="161"/>
        <end position="230"/>
    </location>
</feature>